<accession>A0A0E2H1A3</accession>
<reference evidence="1 2" key="1">
    <citation type="submission" date="2013-01" db="EMBL/GenBank/DDBJ databases">
        <title>The Genome Sequence of Clostridium clostridioforme 90A8.</title>
        <authorList>
            <consortium name="The Broad Institute Genome Sequencing Platform"/>
            <person name="Earl A."/>
            <person name="Ward D."/>
            <person name="Feldgarden M."/>
            <person name="Gevers D."/>
            <person name="Courvalin P."/>
            <person name="Lambert T."/>
            <person name="Walker B."/>
            <person name="Young S.K."/>
            <person name="Zeng Q."/>
            <person name="Gargeya S."/>
            <person name="Fitzgerald M."/>
            <person name="Haas B."/>
            <person name="Abouelleil A."/>
            <person name="Alvarado L."/>
            <person name="Arachchi H.M."/>
            <person name="Berlin A.M."/>
            <person name="Chapman S.B."/>
            <person name="Dewar J."/>
            <person name="Goldberg J."/>
            <person name="Griggs A."/>
            <person name="Gujja S."/>
            <person name="Hansen M."/>
            <person name="Howarth C."/>
            <person name="Imamovic A."/>
            <person name="Larimer J."/>
            <person name="McCowan C."/>
            <person name="Murphy C."/>
            <person name="Neiman D."/>
            <person name="Pearson M."/>
            <person name="Priest M."/>
            <person name="Roberts A."/>
            <person name="Saif S."/>
            <person name="Shea T."/>
            <person name="Sisk P."/>
            <person name="Sykes S."/>
            <person name="Wortman J."/>
            <person name="Nusbaum C."/>
            <person name="Birren B."/>
        </authorList>
    </citation>
    <scope>NUCLEOTIDE SEQUENCE [LARGE SCALE GENOMIC DNA]</scope>
    <source>
        <strain evidence="1 2">90A8</strain>
    </source>
</reference>
<dbReference type="PATRIC" id="fig|999408.3.peg.6238"/>
<dbReference type="RefSeq" id="WP_002584811.1">
    <property type="nucleotide sequence ID" value="NZ_KB851007.1"/>
</dbReference>
<sequence length="162" mass="18213">MRMTTALSGDFPELQKKLAGLSDINRSALMKDVAEGLRSTTMDRFRSRKSPEGKPWPVSLREQEGQGITLTQTTRLKQSIRAIADSTGAAVGTNTIYAATHQYGDERTIRAKKAKYLRFRYKGVWVAAKRVTIHIPARPFLGISDEDLQDIRSEVEYAVRRA</sequence>
<name>A0A0E2H1A3_9FIRM</name>
<dbReference type="InterPro" id="IPR006522">
    <property type="entry name" value="Phage_virion_morphogenesis"/>
</dbReference>
<gene>
    <name evidence="1" type="ORF">HMPREF1090_05827</name>
</gene>
<dbReference type="HOGENOM" id="CLU_117141_2_0_9"/>
<dbReference type="NCBIfam" id="TIGR01635">
    <property type="entry name" value="tail_comp_S"/>
    <property type="match status" value="1"/>
</dbReference>
<proteinExistence type="predicted"/>
<dbReference type="EMBL" id="AGYR01000088">
    <property type="protein sequence ID" value="ENZ04802.1"/>
    <property type="molecule type" value="Genomic_DNA"/>
</dbReference>
<organism evidence="1 2">
    <name type="scientific">[Clostridium] clostridioforme 90A8</name>
    <dbReference type="NCBI Taxonomy" id="999408"/>
    <lineage>
        <taxon>Bacteria</taxon>
        <taxon>Bacillati</taxon>
        <taxon>Bacillota</taxon>
        <taxon>Clostridia</taxon>
        <taxon>Lachnospirales</taxon>
        <taxon>Lachnospiraceae</taxon>
        <taxon>Enterocloster</taxon>
    </lineage>
</organism>
<dbReference type="Pfam" id="PF05069">
    <property type="entry name" value="Phage_tail_S"/>
    <property type="match status" value="1"/>
</dbReference>
<evidence type="ECO:0000313" key="2">
    <source>
        <dbReference type="Proteomes" id="UP000013085"/>
    </source>
</evidence>
<dbReference type="AlphaFoldDB" id="A0A0E2H1A3"/>
<protein>
    <submittedName>
        <fullName evidence="1">Phage virion morphogenesis protein</fullName>
    </submittedName>
</protein>
<dbReference type="Proteomes" id="UP000013085">
    <property type="component" value="Unassembled WGS sequence"/>
</dbReference>
<evidence type="ECO:0000313" key="1">
    <source>
        <dbReference type="EMBL" id="ENZ04802.1"/>
    </source>
</evidence>
<comment type="caution">
    <text evidence="1">The sequence shown here is derived from an EMBL/GenBank/DDBJ whole genome shotgun (WGS) entry which is preliminary data.</text>
</comment>